<evidence type="ECO:0000313" key="2">
    <source>
        <dbReference type="Proteomes" id="UP001589575"/>
    </source>
</evidence>
<proteinExistence type="predicted"/>
<gene>
    <name evidence="1" type="ORF">ACFFX0_04720</name>
</gene>
<organism evidence="1 2">
    <name type="scientific">Citricoccus parietis</name>
    <dbReference type="NCBI Taxonomy" id="592307"/>
    <lineage>
        <taxon>Bacteria</taxon>
        <taxon>Bacillati</taxon>
        <taxon>Actinomycetota</taxon>
        <taxon>Actinomycetes</taxon>
        <taxon>Micrococcales</taxon>
        <taxon>Micrococcaceae</taxon>
        <taxon>Citricoccus</taxon>
    </lineage>
</organism>
<sequence>MAGGGLLVELHLWPTRVRIRQLLRAVPVVPGPLHRHRLNRHLLTQHRGVQRLVLLGREEIRIPTNQTETARVRLDLRRGDIQGTEIRQSHHGHRRRFVCRRRDHRFIRARAIRKTDAIEIQFFIHVSATDELTSGLCTNRSLVLQATCLCLSLSVETEGLNNLE</sequence>
<name>A0ABV5FV28_9MICC</name>
<dbReference type="EMBL" id="JBHMFI010000001">
    <property type="protein sequence ID" value="MFB9070526.1"/>
    <property type="molecule type" value="Genomic_DNA"/>
</dbReference>
<dbReference type="Proteomes" id="UP001589575">
    <property type="component" value="Unassembled WGS sequence"/>
</dbReference>
<evidence type="ECO:0008006" key="3">
    <source>
        <dbReference type="Google" id="ProtNLM"/>
    </source>
</evidence>
<keyword evidence="2" id="KW-1185">Reference proteome</keyword>
<comment type="caution">
    <text evidence="1">The sequence shown here is derived from an EMBL/GenBank/DDBJ whole genome shotgun (WGS) entry which is preliminary data.</text>
</comment>
<accession>A0ABV5FV28</accession>
<evidence type="ECO:0000313" key="1">
    <source>
        <dbReference type="EMBL" id="MFB9070526.1"/>
    </source>
</evidence>
<reference evidence="1 2" key="1">
    <citation type="submission" date="2024-09" db="EMBL/GenBank/DDBJ databases">
        <authorList>
            <person name="Sun Q."/>
            <person name="Mori K."/>
        </authorList>
    </citation>
    <scope>NUCLEOTIDE SEQUENCE [LARGE SCALE GENOMIC DNA]</scope>
    <source>
        <strain evidence="1 2">CCM 7609</strain>
    </source>
</reference>
<protein>
    <recommendedName>
        <fullName evidence="3">Secreted protein</fullName>
    </recommendedName>
</protein>